<dbReference type="Pfam" id="PF00135">
    <property type="entry name" value="COesterase"/>
    <property type="match status" value="1"/>
</dbReference>
<evidence type="ECO:0000313" key="6">
    <source>
        <dbReference type="Proteomes" id="UP000249363"/>
    </source>
</evidence>
<keyword evidence="2 3" id="KW-0378">Hydrolase</keyword>
<protein>
    <recommendedName>
        <fullName evidence="3">Carboxylic ester hydrolase</fullName>
        <ecNumber evidence="3">3.1.1.-</ecNumber>
    </recommendedName>
</protein>
<dbReference type="InterPro" id="IPR029058">
    <property type="entry name" value="AB_hydrolase_fold"/>
</dbReference>
<sequence>MNRPLPIIPDNGLELEYKLIQKSLPSPTVFHQSDTECLTLNITGPSTESRRRNLPVLAFLHGGGFTTGSSSFPHYDMSAITEMSLECGMPIIAVGINYRVGIPGFLHSSVMSEAGYQPNNGLDDQCLALQWIKVNIGGFGGDPDRITLVGESAGAASGLYHFQSTEKLFDSLVVMSAPLLQFRPRLDGAERIFKRVGDILDSRGLSPQDQLNELLSMESGAFFTKFGRRVPVAPVVDGNVVRNIPTFKDLLDETKMKELFPAIRHCKRIIVGDCQMDGIIYAMRIAARTDIFPRTLATSLRAVFDPIDSNITPSILSAYELDTSDTSNSPKTIEAITKFGNDVMFALPTEVFARGLASVPGTETFLYHFECPNPWDGRWKGHATHALDLIFALQNYNDFLGHGQRQCAQKLGKDLIVFVNGENPWPMHHSQERGAMIYSAAMNDEQDSSKFIPDQRLYTGRRDALEKILSPDLYDKLVVAWQNFMDGPQ</sequence>
<dbReference type="RefSeq" id="XP_040736384.1">
    <property type="nucleotide sequence ID" value="XM_040880625.1"/>
</dbReference>
<dbReference type="STRING" id="1196081.A0A364L7V0"/>
<organism evidence="5 6">
    <name type="scientific">Talaromyces amestolkiae</name>
    <dbReference type="NCBI Taxonomy" id="1196081"/>
    <lineage>
        <taxon>Eukaryota</taxon>
        <taxon>Fungi</taxon>
        <taxon>Dikarya</taxon>
        <taxon>Ascomycota</taxon>
        <taxon>Pezizomycotina</taxon>
        <taxon>Eurotiomycetes</taxon>
        <taxon>Eurotiomycetidae</taxon>
        <taxon>Eurotiales</taxon>
        <taxon>Trichocomaceae</taxon>
        <taxon>Talaromyces</taxon>
        <taxon>Talaromyces sect. Talaromyces</taxon>
    </lineage>
</organism>
<name>A0A364L7V0_TALAM</name>
<dbReference type="Proteomes" id="UP000249363">
    <property type="component" value="Unassembled WGS sequence"/>
</dbReference>
<keyword evidence="6" id="KW-1185">Reference proteome</keyword>
<evidence type="ECO:0000256" key="1">
    <source>
        <dbReference type="ARBA" id="ARBA00005964"/>
    </source>
</evidence>
<reference evidence="5 6" key="1">
    <citation type="journal article" date="2017" name="Biotechnol. Biofuels">
        <title>Differential beta-glucosidase expression as a function of carbon source availability in Talaromyces amestolkiae: a genomic and proteomic approach.</title>
        <authorList>
            <person name="de Eugenio L.I."/>
            <person name="Mendez-Liter J.A."/>
            <person name="Nieto-Dominguez M."/>
            <person name="Alonso L."/>
            <person name="Gil-Munoz J."/>
            <person name="Barriuso J."/>
            <person name="Prieto A."/>
            <person name="Martinez M.J."/>
        </authorList>
    </citation>
    <scope>NUCLEOTIDE SEQUENCE [LARGE SCALE GENOMIC DNA]</scope>
    <source>
        <strain evidence="5 6">CIB</strain>
    </source>
</reference>
<gene>
    <name evidence="5" type="ORF">BHQ10_007881</name>
</gene>
<dbReference type="SUPFAM" id="SSF53474">
    <property type="entry name" value="alpha/beta-Hydrolases"/>
    <property type="match status" value="1"/>
</dbReference>
<dbReference type="OrthoDB" id="3200163at2759"/>
<dbReference type="PROSITE" id="PS00122">
    <property type="entry name" value="CARBOXYLESTERASE_B_1"/>
    <property type="match status" value="1"/>
</dbReference>
<proteinExistence type="inferred from homology"/>
<comment type="similarity">
    <text evidence="1 3">Belongs to the type-B carboxylesterase/lipase family.</text>
</comment>
<feature type="domain" description="Carboxylesterase type B" evidence="4">
    <location>
        <begin position="33"/>
        <end position="426"/>
    </location>
</feature>
<comment type="caution">
    <text evidence="5">The sequence shown here is derived from an EMBL/GenBank/DDBJ whole genome shotgun (WGS) entry which is preliminary data.</text>
</comment>
<dbReference type="Gene3D" id="3.40.50.1820">
    <property type="entry name" value="alpha/beta hydrolase"/>
    <property type="match status" value="1"/>
</dbReference>
<dbReference type="InterPro" id="IPR002018">
    <property type="entry name" value="CarbesteraseB"/>
</dbReference>
<evidence type="ECO:0000259" key="4">
    <source>
        <dbReference type="Pfam" id="PF00135"/>
    </source>
</evidence>
<dbReference type="InterPro" id="IPR050309">
    <property type="entry name" value="Type-B_Carboxylest/Lipase"/>
</dbReference>
<dbReference type="AlphaFoldDB" id="A0A364L7V0"/>
<evidence type="ECO:0000256" key="3">
    <source>
        <dbReference type="RuleBase" id="RU361235"/>
    </source>
</evidence>
<evidence type="ECO:0000313" key="5">
    <source>
        <dbReference type="EMBL" id="RAO71869.1"/>
    </source>
</evidence>
<dbReference type="EMBL" id="MIKG01000017">
    <property type="protein sequence ID" value="RAO71869.1"/>
    <property type="molecule type" value="Genomic_DNA"/>
</dbReference>
<accession>A0A364L7V0</accession>
<dbReference type="InterPro" id="IPR019826">
    <property type="entry name" value="Carboxylesterase_B_AS"/>
</dbReference>
<dbReference type="GeneID" id="63797096"/>
<dbReference type="PANTHER" id="PTHR11559">
    <property type="entry name" value="CARBOXYLESTERASE"/>
    <property type="match status" value="1"/>
</dbReference>
<dbReference type="GO" id="GO:0016787">
    <property type="term" value="F:hydrolase activity"/>
    <property type="evidence" value="ECO:0007669"/>
    <property type="project" value="UniProtKB-KW"/>
</dbReference>
<evidence type="ECO:0000256" key="2">
    <source>
        <dbReference type="ARBA" id="ARBA00022801"/>
    </source>
</evidence>
<dbReference type="EC" id="3.1.1.-" evidence="3"/>